<evidence type="ECO:0000313" key="1">
    <source>
        <dbReference type="EMBL" id="KAK4008719.1"/>
    </source>
</evidence>
<comment type="caution">
    <text evidence="1">The sequence shown here is derived from an EMBL/GenBank/DDBJ whole genome shotgun (WGS) entry which is preliminary data.</text>
</comment>
<keyword evidence="2" id="KW-1185">Reference proteome</keyword>
<reference evidence="1 2" key="1">
    <citation type="journal article" date="2023" name="Nucleic Acids Res.">
        <title>The hologenome of Daphnia magna reveals possible DNA methylation and microbiome-mediated evolution of the host genome.</title>
        <authorList>
            <person name="Chaturvedi A."/>
            <person name="Li X."/>
            <person name="Dhandapani V."/>
            <person name="Marshall H."/>
            <person name="Kissane S."/>
            <person name="Cuenca-Cambronero M."/>
            <person name="Asole G."/>
            <person name="Calvet F."/>
            <person name="Ruiz-Romero M."/>
            <person name="Marangio P."/>
            <person name="Guigo R."/>
            <person name="Rago D."/>
            <person name="Mirbahai L."/>
            <person name="Eastwood N."/>
            <person name="Colbourne J.K."/>
            <person name="Zhou J."/>
            <person name="Mallon E."/>
            <person name="Orsini L."/>
        </authorList>
    </citation>
    <scope>NUCLEOTIDE SEQUENCE [LARGE SCALE GENOMIC DNA]</scope>
    <source>
        <strain evidence="1">LRV0_1</strain>
    </source>
</reference>
<accession>A0ABQ9Z748</accession>
<evidence type="ECO:0000313" key="2">
    <source>
        <dbReference type="Proteomes" id="UP001234178"/>
    </source>
</evidence>
<protein>
    <submittedName>
        <fullName evidence="1">Uncharacterized protein</fullName>
    </submittedName>
</protein>
<sequence>MPFAFVMGRNKKIRIKNGGEKAAVGFAGYLSPHKMPRPKTIFQNFEKKLVLTFLGSRYLNMYILYNNNTKKKGRNIWPAYGYCSFLTMWVTRCNFKYTT</sequence>
<organism evidence="1 2">
    <name type="scientific">Daphnia magna</name>
    <dbReference type="NCBI Taxonomy" id="35525"/>
    <lineage>
        <taxon>Eukaryota</taxon>
        <taxon>Metazoa</taxon>
        <taxon>Ecdysozoa</taxon>
        <taxon>Arthropoda</taxon>
        <taxon>Crustacea</taxon>
        <taxon>Branchiopoda</taxon>
        <taxon>Diplostraca</taxon>
        <taxon>Cladocera</taxon>
        <taxon>Anomopoda</taxon>
        <taxon>Daphniidae</taxon>
        <taxon>Daphnia</taxon>
    </lineage>
</organism>
<gene>
    <name evidence="1" type="ORF">OUZ56_013852</name>
</gene>
<proteinExistence type="predicted"/>
<dbReference type="Proteomes" id="UP001234178">
    <property type="component" value="Unassembled WGS sequence"/>
</dbReference>
<name>A0ABQ9Z748_9CRUS</name>
<dbReference type="EMBL" id="JAOYFB010000002">
    <property type="protein sequence ID" value="KAK4008719.1"/>
    <property type="molecule type" value="Genomic_DNA"/>
</dbReference>